<dbReference type="PANTHER" id="PTHR21075">
    <property type="entry name" value="ANAEROBIC RIBONUCLEOSIDE-TRIPHOSPHATE REDUCTASE"/>
    <property type="match status" value="1"/>
</dbReference>
<evidence type="ECO:0000313" key="1">
    <source>
        <dbReference type="EMBL" id="GCA65351.1"/>
    </source>
</evidence>
<dbReference type="EMBL" id="BDIP01010815">
    <property type="protein sequence ID" value="GCA65351.1"/>
    <property type="molecule type" value="Genomic_DNA"/>
</dbReference>
<comment type="caution">
    <text evidence="1">The sequence shown here is derived from an EMBL/GenBank/DDBJ whole genome shotgun (WGS) entry which is preliminary data.</text>
</comment>
<dbReference type="Proteomes" id="UP000265618">
    <property type="component" value="Unassembled WGS sequence"/>
</dbReference>
<dbReference type="AlphaFoldDB" id="A0A391NW71"/>
<dbReference type="GO" id="GO:0008998">
    <property type="term" value="F:ribonucleoside-triphosphate reductase (thioredoxin) activity"/>
    <property type="evidence" value="ECO:0007669"/>
    <property type="project" value="InterPro"/>
</dbReference>
<dbReference type="GO" id="GO:0006260">
    <property type="term" value="P:DNA replication"/>
    <property type="evidence" value="ECO:0007669"/>
    <property type="project" value="InterPro"/>
</dbReference>
<dbReference type="GO" id="GO:0009265">
    <property type="term" value="P:2'-deoxyribonucleotide biosynthetic process"/>
    <property type="evidence" value="ECO:0007669"/>
    <property type="project" value="TreeGrafter"/>
</dbReference>
<dbReference type="SUPFAM" id="SSF51998">
    <property type="entry name" value="PFL-like glycyl radical enzymes"/>
    <property type="match status" value="1"/>
</dbReference>
<dbReference type="GO" id="GO:0004748">
    <property type="term" value="F:ribonucleoside-diphosphate reductase activity, thioredoxin disulfide as acceptor"/>
    <property type="evidence" value="ECO:0007669"/>
    <property type="project" value="TreeGrafter"/>
</dbReference>
<evidence type="ECO:0000313" key="2">
    <source>
        <dbReference type="Proteomes" id="UP000265618"/>
    </source>
</evidence>
<proteinExistence type="predicted"/>
<keyword evidence="2" id="KW-1185">Reference proteome</keyword>
<dbReference type="Gene3D" id="3.20.70.20">
    <property type="match status" value="1"/>
</dbReference>
<dbReference type="InterPro" id="IPR012833">
    <property type="entry name" value="NrdD"/>
</dbReference>
<accession>A0A391NW71</accession>
<dbReference type="Pfam" id="PF13597">
    <property type="entry name" value="NRDD"/>
    <property type="match status" value="1"/>
</dbReference>
<protein>
    <submittedName>
        <fullName evidence="1">Uncharacterized protein</fullName>
    </submittedName>
</protein>
<organism evidence="1 2">
    <name type="scientific">Kipferlia bialata</name>
    <dbReference type="NCBI Taxonomy" id="797122"/>
    <lineage>
        <taxon>Eukaryota</taxon>
        <taxon>Metamonada</taxon>
        <taxon>Carpediemonas-like organisms</taxon>
        <taxon>Kipferlia</taxon>
    </lineage>
</organism>
<feature type="non-terminal residue" evidence="1">
    <location>
        <position position="1"/>
    </location>
</feature>
<name>A0A391NW71_9EUKA</name>
<sequence>GGSISYVEFREAPLSNVLALEDAVSYATAQGVSYLGFNYPLDVCQDCQYHGTYDVCPACGSSDILRVRRVSGYLEDVRFFTPGKTAEVAHRRSND</sequence>
<dbReference type="GO" id="GO:0031250">
    <property type="term" value="C:anaerobic ribonucleoside-triphosphate reductase complex"/>
    <property type="evidence" value="ECO:0007669"/>
    <property type="project" value="TreeGrafter"/>
</dbReference>
<reference evidence="1 2" key="1">
    <citation type="journal article" date="2018" name="PLoS ONE">
        <title>The draft genome of Kipferlia bialata reveals reductive genome evolution in fornicate parasites.</title>
        <authorList>
            <person name="Tanifuji G."/>
            <person name="Takabayashi S."/>
            <person name="Kume K."/>
            <person name="Takagi M."/>
            <person name="Nakayama T."/>
            <person name="Kamikawa R."/>
            <person name="Inagaki Y."/>
            <person name="Hashimoto T."/>
        </authorList>
    </citation>
    <scope>NUCLEOTIDE SEQUENCE [LARGE SCALE GENOMIC DNA]</scope>
    <source>
        <strain evidence="1">NY0173</strain>
    </source>
</reference>
<gene>
    <name evidence="1" type="ORF">KIPB_016920</name>
</gene>
<dbReference type="PANTHER" id="PTHR21075:SF0">
    <property type="entry name" value="ANAEROBIC RIBONUCLEOSIDE-TRIPHOSPHATE REDUCTASE"/>
    <property type="match status" value="1"/>
</dbReference>